<dbReference type="SUPFAM" id="SSF140453">
    <property type="entry name" value="EsxAB dimer-like"/>
    <property type="match status" value="1"/>
</dbReference>
<gene>
    <name evidence="1" type="ORF">H7U36_11915</name>
</gene>
<evidence type="ECO:0008006" key="3">
    <source>
        <dbReference type="Google" id="ProtNLM"/>
    </source>
</evidence>
<dbReference type="RefSeq" id="WP_033124216.1">
    <property type="nucleotide sequence ID" value="NZ_JACLYY010000012.1"/>
</dbReference>
<name>A0ABS2EAW0_9FIRM</name>
<evidence type="ECO:0000313" key="1">
    <source>
        <dbReference type="EMBL" id="MBM6738794.1"/>
    </source>
</evidence>
<protein>
    <recommendedName>
        <fullName evidence="3">WXG100 family type VII secretion target</fullName>
    </recommendedName>
</protein>
<keyword evidence="2" id="KW-1185">Reference proteome</keyword>
<reference evidence="1 2" key="1">
    <citation type="journal article" date="2021" name="Sci. Rep.">
        <title>The distribution of antibiotic resistance genes in chicken gut microbiota commensals.</title>
        <authorList>
            <person name="Juricova H."/>
            <person name="Matiasovicova J."/>
            <person name="Kubasova T."/>
            <person name="Cejkova D."/>
            <person name="Rychlik I."/>
        </authorList>
    </citation>
    <scope>NUCLEOTIDE SEQUENCE [LARGE SCALE GENOMIC DNA]</scope>
    <source>
        <strain evidence="1 2">An773</strain>
    </source>
</reference>
<dbReference type="InterPro" id="IPR036689">
    <property type="entry name" value="ESAT-6-like_sf"/>
</dbReference>
<accession>A0ABS2EAW0</accession>
<sequence length="105" mass="11690">MKTRWEIELEYNRATGQAKELENIASEMRGLASNSLGAMTADLVSGWKGENASLYIQKVDERQEQMKQTATGIGKIAEAIREEAEKIKSLELSRLTEHGGSSRSF</sequence>
<dbReference type="Gene3D" id="1.10.287.1060">
    <property type="entry name" value="ESAT-6-like"/>
    <property type="match status" value="1"/>
</dbReference>
<evidence type="ECO:0000313" key="2">
    <source>
        <dbReference type="Proteomes" id="UP000716906"/>
    </source>
</evidence>
<dbReference type="Proteomes" id="UP000716906">
    <property type="component" value="Unassembled WGS sequence"/>
</dbReference>
<organism evidence="1 2">
    <name type="scientific">Faecalicatena fissicatena</name>
    <dbReference type="NCBI Taxonomy" id="290055"/>
    <lineage>
        <taxon>Bacteria</taxon>
        <taxon>Bacillati</taxon>
        <taxon>Bacillota</taxon>
        <taxon>Clostridia</taxon>
        <taxon>Lachnospirales</taxon>
        <taxon>Lachnospiraceae</taxon>
        <taxon>Faecalicatena</taxon>
    </lineage>
</organism>
<comment type="caution">
    <text evidence="1">The sequence shown here is derived from an EMBL/GenBank/DDBJ whole genome shotgun (WGS) entry which is preliminary data.</text>
</comment>
<proteinExistence type="predicted"/>
<dbReference type="EMBL" id="JACLYY010000012">
    <property type="protein sequence ID" value="MBM6738794.1"/>
    <property type="molecule type" value="Genomic_DNA"/>
</dbReference>